<name>A0A1H3DFT9_9PSEU</name>
<evidence type="ECO:0000259" key="4">
    <source>
        <dbReference type="PROSITE" id="PS51387"/>
    </source>
</evidence>
<proteinExistence type="predicted"/>
<dbReference type="InterPro" id="IPR016169">
    <property type="entry name" value="FAD-bd_PCMH_sub2"/>
</dbReference>
<dbReference type="InterPro" id="IPR002346">
    <property type="entry name" value="Mopterin_DH_FAD-bd"/>
</dbReference>
<dbReference type="Gene3D" id="3.30.390.50">
    <property type="entry name" value="CO dehydrogenase flavoprotein, C-terminal domain"/>
    <property type="match status" value="1"/>
</dbReference>
<organism evidence="5 6">
    <name type="scientific">Amycolatopsis xylanica</name>
    <dbReference type="NCBI Taxonomy" id="589385"/>
    <lineage>
        <taxon>Bacteria</taxon>
        <taxon>Bacillati</taxon>
        <taxon>Actinomycetota</taxon>
        <taxon>Actinomycetes</taxon>
        <taxon>Pseudonocardiales</taxon>
        <taxon>Pseudonocardiaceae</taxon>
        <taxon>Amycolatopsis</taxon>
    </lineage>
</organism>
<sequence length="286" mass="29930">MKAAAFDYLRASSVDEALEALSTAENAKVLAGGQSLVPLLNRRLARPSVLVDINGLDLSSIQRTNDHLVLGALTRHRAVETSPLVARDLPLLTEALRHVGHVAIRNRGTFGGSLAHADPAAELPAVAVALDAEFTVRGEHGLRTISARDFFTGSGQTALEADELLVEVRLPVLPARTGHAVEELSRRSHDLALVAVFVTVTLDADGACEQARIAIAGAGPTPIRAIAAEESLRGSVLTPALIAGAAREAAAATDPASDLHAPADYRRDMAAVLARRAITRANGSAR</sequence>
<keyword evidence="6" id="KW-1185">Reference proteome</keyword>
<dbReference type="STRING" id="589385.SAMN05421504_103375"/>
<dbReference type="InterPro" id="IPR016166">
    <property type="entry name" value="FAD-bd_PCMH"/>
</dbReference>
<reference evidence="5 6" key="1">
    <citation type="submission" date="2016-10" db="EMBL/GenBank/DDBJ databases">
        <authorList>
            <person name="de Groot N.N."/>
        </authorList>
    </citation>
    <scope>NUCLEOTIDE SEQUENCE [LARGE SCALE GENOMIC DNA]</scope>
    <source>
        <strain evidence="5 6">CPCC 202699</strain>
    </source>
</reference>
<evidence type="ECO:0000313" key="5">
    <source>
        <dbReference type="EMBL" id="SDX65217.1"/>
    </source>
</evidence>
<dbReference type="InterPro" id="IPR036683">
    <property type="entry name" value="CO_DH_flav_C_dom_sf"/>
</dbReference>
<dbReference type="Pfam" id="PF03450">
    <property type="entry name" value="CO_deh_flav_C"/>
    <property type="match status" value="1"/>
</dbReference>
<dbReference type="InterPro" id="IPR005107">
    <property type="entry name" value="CO_DH_flav_C"/>
</dbReference>
<evidence type="ECO:0000256" key="2">
    <source>
        <dbReference type="ARBA" id="ARBA00022827"/>
    </source>
</evidence>
<dbReference type="EMBL" id="FNON01000003">
    <property type="protein sequence ID" value="SDX65217.1"/>
    <property type="molecule type" value="Genomic_DNA"/>
</dbReference>
<dbReference type="InterPro" id="IPR051312">
    <property type="entry name" value="Diverse_Substr_Oxidored"/>
</dbReference>
<dbReference type="InterPro" id="IPR036318">
    <property type="entry name" value="FAD-bd_PCMH-like_sf"/>
</dbReference>
<feature type="domain" description="FAD-binding PCMH-type" evidence="4">
    <location>
        <begin position="1"/>
        <end position="175"/>
    </location>
</feature>
<evidence type="ECO:0000256" key="3">
    <source>
        <dbReference type="ARBA" id="ARBA00023002"/>
    </source>
</evidence>
<dbReference type="Gene3D" id="3.30.465.10">
    <property type="match status" value="1"/>
</dbReference>
<dbReference type="SMART" id="SM01092">
    <property type="entry name" value="CO_deh_flav_C"/>
    <property type="match status" value="1"/>
</dbReference>
<evidence type="ECO:0000313" key="6">
    <source>
        <dbReference type="Proteomes" id="UP000199515"/>
    </source>
</evidence>
<dbReference type="PANTHER" id="PTHR42659:SF2">
    <property type="entry name" value="XANTHINE DEHYDROGENASE SUBUNIT C-RELATED"/>
    <property type="match status" value="1"/>
</dbReference>
<dbReference type="Pfam" id="PF00941">
    <property type="entry name" value="FAD_binding_5"/>
    <property type="match status" value="1"/>
</dbReference>
<dbReference type="FunFam" id="3.30.465.10:FF:000017">
    <property type="entry name" value="Xanthine dehydrogenase, FAD binding subunit"/>
    <property type="match status" value="1"/>
</dbReference>
<dbReference type="PROSITE" id="PS51387">
    <property type="entry name" value="FAD_PCMH"/>
    <property type="match status" value="1"/>
</dbReference>
<protein>
    <submittedName>
        <fullName evidence="5">Carbon-monoxide dehydrogenase medium subunit</fullName>
    </submittedName>
</protein>
<dbReference type="SUPFAM" id="SSF56176">
    <property type="entry name" value="FAD-binding/transporter-associated domain-like"/>
    <property type="match status" value="1"/>
</dbReference>
<dbReference type="OrthoDB" id="9793944at2"/>
<dbReference type="InterPro" id="IPR016167">
    <property type="entry name" value="FAD-bd_PCMH_sub1"/>
</dbReference>
<accession>A0A1H3DFT9</accession>
<keyword evidence="1" id="KW-0285">Flavoprotein</keyword>
<dbReference type="GO" id="GO:0071949">
    <property type="term" value="F:FAD binding"/>
    <property type="evidence" value="ECO:0007669"/>
    <property type="project" value="InterPro"/>
</dbReference>
<evidence type="ECO:0000256" key="1">
    <source>
        <dbReference type="ARBA" id="ARBA00022630"/>
    </source>
</evidence>
<dbReference type="Proteomes" id="UP000199515">
    <property type="component" value="Unassembled WGS sequence"/>
</dbReference>
<keyword evidence="3" id="KW-0560">Oxidoreductase</keyword>
<gene>
    <name evidence="5" type="ORF">SAMN05421504_103375</name>
</gene>
<dbReference type="AlphaFoldDB" id="A0A1H3DFT9"/>
<dbReference type="Gene3D" id="3.30.43.10">
    <property type="entry name" value="Uridine Diphospho-n-acetylenolpyruvylglucosamine Reductase, domain 2"/>
    <property type="match status" value="1"/>
</dbReference>
<dbReference type="PANTHER" id="PTHR42659">
    <property type="entry name" value="XANTHINE DEHYDROGENASE SUBUNIT C-RELATED"/>
    <property type="match status" value="1"/>
</dbReference>
<dbReference type="SUPFAM" id="SSF55447">
    <property type="entry name" value="CO dehydrogenase flavoprotein C-terminal domain-like"/>
    <property type="match status" value="1"/>
</dbReference>
<keyword evidence="2" id="KW-0274">FAD</keyword>
<dbReference type="GO" id="GO:0016491">
    <property type="term" value="F:oxidoreductase activity"/>
    <property type="evidence" value="ECO:0007669"/>
    <property type="project" value="UniProtKB-KW"/>
</dbReference>
<dbReference type="RefSeq" id="WP_091289454.1">
    <property type="nucleotide sequence ID" value="NZ_FNON01000003.1"/>
</dbReference>